<dbReference type="InterPro" id="IPR002123">
    <property type="entry name" value="Plipid/glycerol_acylTrfase"/>
</dbReference>
<dbReference type="Pfam" id="PF01553">
    <property type="entry name" value="Acyltransferase"/>
    <property type="match status" value="1"/>
</dbReference>
<name>A0A1Z3HNS0_9CYAN</name>
<sequence length="251" mass="28207">MVYLSAFTMIHPDTHDFATMTPQISRFSPWLTPLVYCLGNRLVLPAYFGTIRIHGIENLPQQGPVILAPTHRSRWDALLVPYAFRRAGQNRYLRFMVTADEVRGIQGWFIRRLGGFAINVSRPTIASLRHGIELLQQQEPLVIFPEGGIFRDEQVHPLKPGLARLALQAESLQADLGIHIVPVSMRYGEAMPSWGCEVTVEFGRPLLVRDYLPSHQHGTLKAAAQRLTQALQAKLTTLHTSECPKPLTLTT</sequence>
<protein>
    <submittedName>
        <fullName evidence="4">1-acyl-sn-glycerol-3-phosphate acyltransferase</fullName>
        <ecNumber evidence="4">2.3.1.-</ecNumber>
    </submittedName>
</protein>
<dbReference type="Proteomes" id="UP000191901">
    <property type="component" value="Chromosome"/>
</dbReference>
<dbReference type="SMART" id="SM00563">
    <property type="entry name" value="PlsC"/>
    <property type="match status" value="1"/>
</dbReference>
<dbReference type="GO" id="GO:0006654">
    <property type="term" value="P:phosphatidic acid biosynthetic process"/>
    <property type="evidence" value="ECO:0007669"/>
    <property type="project" value="TreeGrafter"/>
</dbReference>
<organism evidence="4 5">
    <name type="scientific">Halomicronema hongdechloris C2206</name>
    <dbReference type="NCBI Taxonomy" id="1641165"/>
    <lineage>
        <taxon>Bacteria</taxon>
        <taxon>Bacillati</taxon>
        <taxon>Cyanobacteriota</taxon>
        <taxon>Cyanophyceae</taxon>
        <taxon>Nodosilineales</taxon>
        <taxon>Nodosilineaceae</taxon>
        <taxon>Halomicronema</taxon>
    </lineage>
</organism>
<keyword evidence="2 4" id="KW-0012">Acyltransferase</keyword>
<gene>
    <name evidence="4" type="primary">plsC_1</name>
    <name evidence="4" type="ORF">XM38_029080</name>
</gene>
<dbReference type="AlphaFoldDB" id="A0A1Z3HNS0"/>
<evidence type="ECO:0000313" key="5">
    <source>
        <dbReference type="Proteomes" id="UP000191901"/>
    </source>
</evidence>
<dbReference type="GO" id="GO:0003841">
    <property type="term" value="F:1-acylglycerol-3-phosphate O-acyltransferase activity"/>
    <property type="evidence" value="ECO:0007669"/>
    <property type="project" value="TreeGrafter"/>
</dbReference>
<dbReference type="RefSeq" id="WP_080807981.1">
    <property type="nucleotide sequence ID" value="NZ_CP021983.2"/>
</dbReference>
<proteinExistence type="predicted"/>
<dbReference type="EC" id="2.3.1.-" evidence="4"/>
<dbReference type="OrthoDB" id="9803035at2"/>
<keyword evidence="5" id="KW-1185">Reference proteome</keyword>
<evidence type="ECO:0000259" key="3">
    <source>
        <dbReference type="SMART" id="SM00563"/>
    </source>
</evidence>
<feature type="domain" description="Phospholipid/glycerol acyltransferase" evidence="3">
    <location>
        <begin position="65"/>
        <end position="188"/>
    </location>
</feature>
<dbReference type="CDD" id="cd07989">
    <property type="entry name" value="LPLAT_AGPAT-like"/>
    <property type="match status" value="1"/>
</dbReference>
<dbReference type="SUPFAM" id="SSF69593">
    <property type="entry name" value="Glycerol-3-phosphate (1)-acyltransferase"/>
    <property type="match status" value="1"/>
</dbReference>
<evidence type="ECO:0000256" key="1">
    <source>
        <dbReference type="ARBA" id="ARBA00022679"/>
    </source>
</evidence>
<dbReference type="PANTHER" id="PTHR10434:SF11">
    <property type="entry name" value="1-ACYL-SN-GLYCEROL-3-PHOSPHATE ACYLTRANSFERASE"/>
    <property type="match status" value="1"/>
</dbReference>
<evidence type="ECO:0000313" key="4">
    <source>
        <dbReference type="EMBL" id="ASC71954.1"/>
    </source>
</evidence>
<dbReference type="KEGG" id="hhg:XM38_029080"/>
<dbReference type="EMBL" id="CP021983">
    <property type="protein sequence ID" value="ASC71954.1"/>
    <property type="molecule type" value="Genomic_DNA"/>
</dbReference>
<evidence type="ECO:0000256" key="2">
    <source>
        <dbReference type="ARBA" id="ARBA00023315"/>
    </source>
</evidence>
<reference evidence="4 5" key="1">
    <citation type="journal article" date="2016" name="Biochim. Biophys. Acta">
        <title>Characterization of red-shifted phycobilisomes isolated from the chlorophyll f-containing cyanobacterium Halomicronema hongdechloris.</title>
        <authorList>
            <person name="Li Y."/>
            <person name="Lin Y."/>
            <person name="Garvey C.J."/>
            <person name="Birch D."/>
            <person name="Corkery R.W."/>
            <person name="Loughlin P.C."/>
            <person name="Scheer H."/>
            <person name="Willows R.D."/>
            <person name="Chen M."/>
        </authorList>
    </citation>
    <scope>NUCLEOTIDE SEQUENCE [LARGE SCALE GENOMIC DNA]</scope>
    <source>
        <strain evidence="4 5">C2206</strain>
    </source>
</reference>
<keyword evidence="1 4" id="KW-0808">Transferase</keyword>
<accession>A0A1Z3HNS0</accession>
<dbReference type="PANTHER" id="PTHR10434">
    <property type="entry name" value="1-ACYL-SN-GLYCEROL-3-PHOSPHATE ACYLTRANSFERASE"/>
    <property type="match status" value="1"/>
</dbReference>
<dbReference type="STRING" id="1641165.XM38_09145"/>